<evidence type="ECO:0000313" key="2">
    <source>
        <dbReference type="EMBL" id="CCI18911.1"/>
    </source>
</evidence>
<dbReference type="AlphaFoldDB" id="I4HA37"/>
<dbReference type="Proteomes" id="UP000003613">
    <property type="component" value="Unassembled WGS sequence"/>
</dbReference>
<dbReference type="InterPro" id="IPR011990">
    <property type="entry name" value="TPR-like_helical_dom_sf"/>
</dbReference>
<comment type="caution">
    <text evidence="2">The sequence shown here is derived from an EMBL/GenBank/DDBJ whole genome shotgun (WGS) entry which is preliminary data.</text>
</comment>
<gene>
    <name evidence="2" type="ORF">MICAF_4480007</name>
</gene>
<name>I4HA37_MICAE</name>
<dbReference type="Pfam" id="PF13176">
    <property type="entry name" value="TPR_7"/>
    <property type="match status" value="1"/>
</dbReference>
<organism evidence="2 3">
    <name type="scientific">Microcystis aeruginosa PCC 9807</name>
    <dbReference type="NCBI Taxonomy" id="1160283"/>
    <lineage>
        <taxon>Bacteria</taxon>
        <taxon>Bacillati</taxon>
        <taxon>Cyanobacteriota</taxon>
        <taxon>Cyanophyceae</taxon>
        <taxon>Oscillatoriophycideae</taxon>
        <taxon>Chroococcales</taxon>
        <taxon>Microcystaceae</taxon>
        <taxon>Microcystis</taxon>
    </lineage>
</organism>
<dbReference type="SUPFAM" id="SSF48452">
    <property type="entry name" value="TPR-like"/>
    <property type="match status" value="2"/>
</dbReference>
<reference evidence="2 3" key="1">
    <citation type="submission" date="2012-04" db="EMBL/GenBank/DDBJ databases">
        <authorList>
            <person name="Genoscope - CEA"/>
        </authorList>
    </citation>
    <scope>NUCLEOTIDE SEQUENCE [LARGE SCALE GENOMIC DNA]</scope>
    <source>
        <strain evidence="2 3">9807</strain>
    </source>
</reference>
<dbReference type="InterPro" id="IPR024983">
    <property type="entry name" value="CHAT_dom"/>
</dbReference>
<dbReference type="Pfam" id="PF12770">
    <property type="entry name" value="CHAT"/>
    <property type="match status" value="1"/>
</dbReference>
<dbReference type="InterPro" id="IPR019734">
    <property type="entry name" value="TPR_rpt"/>
</dbReference>
<dbReference type="EMBL" id="CAIM01000388">
    <property type="protein sequence ID" value="CCI18911.1"/>
    <property type="molecule type" value="Genomic_DNA"/>
</dbReference>
<evidence type="ECO:0000313" key="3">
    <source>
        <dbReference type="Proteomes" id="UP000003613"/>
    </source>
</evidence>
<dbReference type="HOGENOM" id="CLU_002404_0_0_3"/>
<accession>I4HA37</accession>
<protein>
    <submittedName>
        <fullName evidence="2">TPR repeat like (Modular protein)</fullName>
    </submittedName>
</protein>
<dbReference type="Gene3D" id="1.25.40.10">
    <property type="entry name" value="Tetratricopeptide repeat domain"/>
    <property type="match status" value="3"/>
</dbReference>
<sequence>MFHRFFSYSRLLIWLFVASLVFFSGLGKITPSHFILFHAPLMAQSMSPRQWVQEGIDAYQAGNYQEAVKIWNKALSASSEPQEKQIILENLATAYQKLNQNEQVLETLEKLEKYAIETGNKGKLSQILTQKAQIYLNIGQPQTAIALLCASTDEKTCQPNTALAISRQIEDTSIERSALGILAEAYRFSGKYDQSIQTLETALSLPSTEAQTSLKQSLGNSYTARGQLWQLRAKSAEKQDHNPSNTFQKQAIADYQQATKNFRANLNGSEAPLTKLENLLNLIRLSYHSQNFQIISPQQRENDLQQALILLPIVPQNVTTVYASIDLASLPAFSLALSTPLTQCPTQWQLSDYQRLSILDNALTIAKNLNNPRVESFALGAIGHFYECLGRTKEALNLTQKAILVANQDLNTKDGLYLLEWQKGRIFQAKGQFNLAVNAYQNAYNTLENIRSDLLTTEKDVQLDFRDSIEPIYRQLAQLKLQLADSQSLSSIQQKQELKEVLKIIDHLRLAELQNYLGNDCFLRIDAPVSQPRSAFPQTAIINYLMFQEKTAIIITLPDESIKIYWINQNKANIIQKISQFRQNLLDGFLTLGDYDTSLSETLYSQIIRPFETDLQEYDIKNLVFIQDSPFRPIPMAALHDGKQFLIEKYAVSTTPSLSLTFLQKRTLSDNKTLILGVTEESQIDGQIFPSLDNIPLEIATISQQFPNHQPLVNQQFNPQTLTQTLDNADYSIIHIATHAQFGTIPDDTFLVAGNNDKITLKSLENTLRLLKSGSNSVELLTLTACETAEGDERSALGLAGVAIQAGVQSAIASLWPVSDQSTLQLILAFYDNLINSGVNKAEALREAQIQLIQAQSNPDINNQYSHPVYWSSFILIGNWL</sequence>
<proteinExistence type="predicted"/>
<dbReference type="RefSeq" id="WP_002788955.1">
    <property type="nucleotide sequence ID" value="NZ_HE973365.1"/>
</dbReference>
<dbReference type="SMART" id="SM00028">
    <property type="entry name" value="TPR"/>
    <property type="match status" value="4"/>
</dbReference>
<evidence type="ECO:0000259" key="1">
    <source>
        <dbReference type="Pfam" id="PF12770"/>
    </source>
</evidence>
<feature type="domain" description="CHAT" evidence="1">
    <location>
        <begin position="599"/>
        <end position="879"/>
    </location>
</feature>
<dbReference type="PANTHER" id="PTHR10098:SF112">
    <property type="entry name" value="SLR0380 PROTEIN"/>
    <property type="match status" value="1"/>
</dbReference>
<dbReference type="PANTHER" id="PTHR10098">
    <property type="entry name" value="RAPSYN-RELATED"/>
    <property type="match status" value="1"/>
</dbReference>